<dbReference type="STRING" id="1430326.B8W66_12640"/>
<evidence type="ECO:0000313" key="7">
    <source>
        <dbReference type="Proteomes" id="UP000193247"/>
    </source>
</evidence>
<organism evidence="6 7">
    <name type="scientific">Mycobacterium decipiens</name>
    <dbReference type="NCBI Taxonomy" id="1430326"/>
    <lineage>
        <taxon>Bacteria</taxon>
        <taxon>Bacillati</taxon>
        <taxon>Actinomycetota</taxon>
        <taxon>Actinomycetes</taxon>
        <taxon>Mycobacteriales</taxon>
        <taxon>Mycobacteriaceae</taxon>
        <taxon>Mycobacterium</taxon>
    </lineage>
</organism>
<feature type="region of interest" description="Disordered" evidence="1">
    <location>
        <begin position="2206"/>
        <end position="2235"/>
    </location>
</feature>
<dbReference type="SUPFAM" id="SSF47090">
    <property type="entry name" value="PGBD-like"/>
    <property type="match status" value="1"/>
</dbReference>
<evidence type="ECO:0000259" key="2">
    <source>
        <dbReference type="Pfam" id="PF01471"/>
    </source>
</evidence>
<evidence type="ECO:0000256" key="1">
    <source>
        <dbReference type="SAM" id="MobiDB-lite"/>
    </source>
</evidence>
<dbReference type="InterPro" id="IPR036365">
    <property type="entry name" value="PGBD-like_sf"/>
</dbReference>
<protein>
    <recommendedName>
        <fullName evidence="8">Peptidoglycan binding-like domain-containing protein</fullName>
    </recommendedName>
</protein>
<evidence type="ECO:0000313" key="6">
    <source>
        <dbReference type="EMBL" id="OSC40531.1"/>
    </source>
</evidence>
<feature type="domain" description="Neuraminidase-like" evidence="4">
    <location>
        <begin position="1446"/>
        <end position="1563"/>
    </location>
</feature>
<dbReference type="RefSeq" id="WP_085325365.1">
    <property type="nucleotide sequence ID" value="NZ_NCXP01000013.1"/>
</dbReference>
<dbReference type="InterPro" id="IPR036366">
    <property type="entry name" value="PGBDSf"/>
</dbReference>
<evidence type="ECO:0008006" key="8">
    <source>
        <dbReference type="Google" id="ProtNLM"/>
    </source>
</evidence>
<name>A0A1X2LUB7_9MYCO</name>
<evidence type="ECO:0000259" key="3">
    <source>
        <dbReference type="Pfam" id="PF18276"/>
    </source>
</evidence>
<dbReference type="InterPro" id="IPR002477">
    <property type="entry name" value="Peptidoglycan-bd-like"/>
</dbReference>
<evidence type="ECO:0000259" key="5">
    <source>
        <dbReference type="Pfam" id="PF20220"/>
    </source>
</evidence>
<dbReference type="InterPro" id="IPR041079">
    <property type="entry name" value="Neuraminidase-like"/>
</dbReference>
<reference evidence="6 7" key="1">
    <citation type="submission" date="2017-04" db="EMBL/GenBank/DDBJ databases">
        <title>The new phylogeny of genus Mycobacterium.</title>
        <authorList>
            <person name="Tortoli E."/>
            <person name="Trovato A."/>
            <person name="Cirillo D.M."/>
        </authorList>
    </citation>
    <scope>NUCLEOTIDE SEQUENCE [LARGE SCALE GENOMIC DNA]</scope>
    <source>
        <strain evidence="6 7">TBL 1200985</strain>
    </source>
</reference>
<feature type="domain" description="ABC toxin N-terminal" evidence="5">
    <location>
        <begin position="1294"/>
        <end position="1416"/>
    </location>
</feature>
<proteinExistence type="predicted"/>
<comment type="caution">
    <text evidence="6">The sequence shown here is derived from an EMBL/GenBank/DDBJ whole genome shotgun (WGS) entry which is preliminary data.</text>
</comment>
<dbReference type="InterPro" id="IPR046839">
    <property type="entry name" value="ABC_toxin_N"/>
</dbReference>
<keyword evidence="7" id="KW-1185">Reference proteome</keyword>
<dbReference type="OrthoDB" id="9781691at2"/>
<dbReference type="EMBL" id="NCXP01000013">
    <property type="protein sequence ID" value="OSC40531.1"/>
    <property type="molecule type" value="Genomic_DNA"/>
</dbReference>
<dbReference type="Pfam" id="PF20220">
    <property type="entry name" value="ABC_toxin_N"/>
    <property type="match status" value="1"/>
</dbReference>
<dbReference type="Pfam" id="PF01471">
    <property type="entry name" value="PG_binding_1"/>
    <property type="match status" value="1"/>
</dbReference>
<feature type="domain" description="Tc toxin complex TcA C-terminal TcB-binding" evidence="3">
    <location>
        <begin position="2534"/>
        <end position="2820"/>
    </location>
</feature>
<dbReference type="Proteomes" id="UP000193247">
    <property type="component" value="Unassembled WGS sequence"/>
</dbReference>
<feature type="domain" description="Peptidoglycan binding-like" evidence="2">
    <location>
        <begin position="13"/>
        <end position="72"/>
    </location>
</feature>
<dbReference type="Gene3D" id="1.10.101.10">
    <property type="entry name" value="PGBD-like superfamily/PGBD"/>
    <property type="match status" value="1"/>
</dbReference>
<dbReference type="Pfam" id="PF18276">
    <property type="entry name" value="TcA_TcB_BD"/>
    <property type="match status" value="1"/>
</dbReference>
<gene>
    <name evidence="6" type="ORF">B8W66_12640</name>
</gene>
<dbReference type="Pfam" id="PF18413">
    <property type="entry name" value="Neuraminidase"/>
    <property type="match status" value="1"/>
</dbReference>
<sequence length="2996" mass="327844">MKLQGRNLAIRLRGEDVKLLHTELRRLGLSVAKEEADASLFGPTTEALIKAFQSQQDLQQTGVVDQATATAINREVDRLSAAAPPLQLVVQGRVVANDGDAAPGVTVRAFDKDMRSETLLGSARTDRLGRYEIRYDPTQFRRADKDSADLIVRAVAPRDGGQPDAVLAASEVHFNAGPAATIDLHIDRTAHRPSEFEHHVQAVTPLLESVALADLTEDDIGFLAGETGIDRLHLAFLATAHQHAATTRISPEAFYAAFRQGRPSTLAALALQTPRALAGALTAALDARIVPATLREQIDAIVAAFKRLRGDHVVRDATVTPVRVLAAAGLSTEQQEAVLDLWLERDSDAGFWTALRASPLAAQTRPLQAALDLSLLTGNDAALLEGLATRDVRSIRALAAMSEDELKTAILASAETLGALDTPDDSESDDSKAARLAAGILGLARVQHPSAFVLAARRNSARPLDRDVARVLANAPELDLRGADLASFLGANHSALDGVADIQQTQAELRRIQRVLRLAPDAAHAQALMDAGLDSAHAVAGVSEAALVARFGAALGGVEQARIYHARARRVSDTVLAIAGAAQQAALALKPSVLGVAPDAGKEFPDLASLFGAEDLCACQHCRSVLSPAAYLVDLLQFINPRFGPKPIAALRARRPDIEHIPLSCENTNTPLPYIDLVIEILEFYVANGTLSGAAAHDTDGAEPAELAVAPQFVLDAAYQRLQEAVFPPPLPYQRSLETVRRYLQQLGTSRAELMAAFAASDVDIELESLGIADSERNILVGSSSAPLADHYGLPADPSPVTTMSATQLMTALSVGYDDLLLLLQTQHLDAGGAITLTDTENPPRCDPTKIVADNLGTQFWRRAHRFVRLQRKLGIGVAELDDMLRVLGGGDISVELLRRIAHAERLRRELGLSRKVLLGFWETTAPDANTERQRLTALAQAMRLREVELDALIALSDIQPFVPSDPGGLAMLAASVKAVRDSGLSIAQVAYTFLPGHPAGAPCTLPDNAIVQLIRTTRSALQELVVDADDPAALERRRRDIVVQTVGETFGLPTDTTRLLMEAVIHSTANPAQFLTPDVLDLTGLDESVLQDPSAATLRPVRRGLLKLHKASLLIGGLHLSTNETAHVAFHGGDFGGFSFDSLPLDEVEASAATFAAWQRVAQFAVLSGRLPQREQTLIDVFEAAALPAADNPREAAISALRAATQWNEADLVFLSGPGGLNLATAQDFCDVAKLWQLDRGIALARRLGVAAERVVTWAKPTPDAAAAVDVIDAFKARCAPETWAVAGKAPRDRLREAQRDALIAYILQHDPTVEALGITTADGLFQHFLIDTQMSACQDTSRIKQATSSVQLFIQRALMGLEDGVAPDDIDAEQWQWLRNYRVWEANRKVFLFPENWIEPDLRDDKTPFFRELESRLLQDDVTFDTAEAAVERYLDQVHEVARLDIRALYVEEPDGNGGEEVVHVFGRTLSSPQTYYYRRLIGDRTWTPWEKVDTGIEGDHLLPLVTNRRLYLFWLHFEERQDSGKKLPHAYIQSMEHWLWKTKLFPKWQADEKEWLRRHTSYEVWKSLESMLRNAGIDVTEAKTEYFANAGLPEQEEPAPRAPEEPPFSSPPTLVHRAITLCWSEYRNGAWSTKRNSDTAIVSSPVLPTLQKHLSSQYLADLNSAYDFVPVDADGQMVKTIFTVQLPRVQDHYLTAGLDRTTGHISVTVSRRYEERVPLLDIEHLTVRGHERVGQFKMSCGNMVEPAAGIGMMVSLPFEQLPRPDGTSNVAMAFAHPGSALPKWLGITMDGPAKKHQLAVTTDGETRVILGSVPMSGAYSVLRDGQHSSFRLEPPYQDFIVQDDHRAYLASPSGYINLEIAPGSMLRIPAVTKNVQAPLVLAAQAKAKLVTTVAAPAMPGMISNVTVLQPISDKPSASQLALSAMPAGALAEVLSLKGLRFQSLVHPHVCAFKDALTKGGLPGLFDPSVQSRNDDPGAKNNAFARWYAPTSEVVPPYPREHVDFGRSASALYNWELFFHVPMLIAGALTRNQRFEEAMHWYHFIFDPTTSRSGPSPQRFWNCLPFFTNTDPERDSIQELLLALAGKKPGWQDFADQIEEWRRNPFNPHLIARLRITAYQKSVVMHYVDNLIAWGDQLFRRDTIEEINQATLLYVLAGEVLGPRPRTVPPAEEPAVKTYRELATDLDVFSNALVEAEQLVPYSNKVAPQKQPPTRWGPNHLPGQSKTPTPPAPPSLAAVAGPYFCPPQNEELLARWDTVADRLFKIRHCMNIEGLVRDLPLFSPPIDPALLVRAAAAGIDLGGVLDDLYTELPHYRFATLIQKAAELCSETRALGAALLGALEKRDAEQLTLLRSAHERAVLGLLERVRIAAHDEALRNREALAASRETALARYEHYQRMLGRQPAGGIREVSLSGQARMIDTLGVPMIAHELAELASLGDANDIQRNAAGFEIAANVAHVVGDIAAAPWGVGINISIGQALSAFASYYRMQAANLNYDATLAAKLGQAVLRAADWALQCNQAVHEIRAIDKQMLSADVRIAICDAELASHRRQLENARQIEDVLRGEFTSGELYNWMVSQTSSLYFQAYQLAYDMARRAERAWRYEIGAVTSNFIRPGHWESLRKGLLAADRLHHDLKRMDAAYLAQNRREHEITKHVPLTQLDALAFVALKETGTCLIRLPEALFDLDHPGHYFRRLKSVSLSIPCVAGAYTSVNATLTLLKSEIRVDSTVGSPYAKVENADDPRFRTNFAAAQSIATSHAQNDSGLFELSFRDDRYLPFEGAGAISEWRLTLPKDCNAFDFDTISDVILHVKYTARDGGAALAQQARDATLNIPSQAGLHRLFSVRNEFSNDWYRFLHIVESATQHRLVLAIGRERFPFVLRNKVITIHKLTCYLKAHDAVDTTGIAVDFSVGRQQPGDPNAPILPLGGGAAAFAPLGAPWGNLLGCEVGGITFDTPGSLVLDVAATDLATLTQGQWLLDLMIVAEYSAAS</sequence>
<evidence type="ECO:0000259" key="4">
    <source>
        <dbReference type="Pfam" id="PF18413"/>
    </source>
</evidence>
<dbReference type="InterPro" id="IPR040840">
    <property type="entry name" value="TcA_TcB_BD"/>
</dbReference>
<accession>A0A1X2LUB7</accession>